<name>A0ABT4LDR3_9PROT</name>
<keyword evidence="4" id="KW-1185">Reference proteome</keyword>
<feature type="domain" description="HTH lysR-type" evidence="2">
    <location>
        <begin position="9"/>
        <end position="66"/>
    </location>
</feature>
<dbReference type="InterPro" id="IPR000847">
    <property type="entry name" value="LysR_HTH_N"/>
</dbReference>
<evidence type="ECO:0000259" key="2">
    <source>
        <dbReference type="PROSITE" id="PS50931"/>
    </source>
</evidence>
<reference evidence="3" key="1">
    <citation type="submission" date="2022-12" db="EMBL/GenBank/DDBJ databases">
        <title>Bacterial isolates from different developmental stages of Nematostella vectensis.</title>
        <authorList>
            <person name="Fraune S."/>
        </authorList>
    </citation>
    <scope>NUCLEOTIDE SEQUENCE</scope>
    <source>
        <strain evidence="3">G21630-S1</strain>
    </source>
</reference>
<dbReference type="InterPro" id="IPR036390">
    <property type="entry name" value="WH_DNA-bd_sf"/>
</dbReference>
<proteinExistence type="inferred from homology"/>
<dbReference type="RefSeq" id="WP_269421450.1">
    <property type="nucleotide sequence ID" value="NZ_JAPWGY010000001.1"/>
</dbReference>
<sequence length="158" mass="17483">MNRRFGRLPPLTSLEGFEAAARLGSFSLASAELNITQSAVSHQIKALEEFFGQPLFRRVKRSVILTDAGRDFLETATRMLGILSQGQHRLDHYLKPGSVVLATTPMIARKWLLPRLSTLKASCPDIQPCGSTPVMTLLISKAVKSIWPLFMAMETGQE</sequence>
<comment type="caution">
    <text evidence="3">The sequence shown here is derived from an EMBL/GenBank/DDBJ whole genome shotgun (WGS) entry which is preliminary data.</text>
</comment>
<dbReference type="Pfam" id="PF00126">
    <property type="entry name" value="HTH_1"/>
    <property type="match status" value="1"/>
</dbReference>
<evidence type="ECO:0000256" key="1">
    <source>
        <dbReference type="ARBA" id="ARBA00009437"/>
    </source>
</evidence>
<dbReference type="InterPro" id="IPR058163">
    <property type="entry name" value="LysR-type_TF_proteobact-type"/>
</dbReference>
<dbReference type="PROSITE" id="PS50931">
    <property type="entry name" value="HTH_LYSR"/>
    <property type="match status" value="1"/>
</dbReference>
<dbReference type="SUPFAM" id="SSF46785">
    <property type="entry name" value="Winged helix' DNA-binding domain"/>
    <property type="match status" value="1"/>
</dbReference>
<protein>
    <submittedName>
        <fullName evidence="3">LysR family transcriptional regulator</fullName>
    </submittedName>
</protein>
<dbReference type="PANTHER" id="PTHR30537:SF74">
    <property type="entry name" value="HTH-TYPE TRANSCRIPTIONAL REGULATOR TRPI"/>
    <property type="match status" value="1"/>
</dbReference>
<evidence type="ECO:0000313" key="4">
    <source>
        <dbReference type="Proteomes" id="UP001069802"/>
    </source>
</evidence>
<dbReference type="InterPro" id="IPR036388">
    <property type="entry name" value="WH-like_DNA-bd_sf"/>
</dbReference>
<dbReference type="Proteomes" id="UP001069802">
    <property type="component" value="Unassembled WGS sequence"/>
</dbReference>
<accession>A0ABT4LDR3</accession>
<evidence type="ECO:0000313" key="3">
    <source>
        <dbReference type="EMBL" id="MCZ4279236.1"/>
    </source>
</evidence>
<dbReference type="PRINTS" id="PR00039">
    <property type="entry name" value="HTHLYSR"/>
</dbReference>
<organism evidence="3 4">
    <name type="scientific">Kiloniella laminariae</name>
    <dbReference type="NCBI Taxonomy" id="454162"/>
    <lineage>
        <taxon>Bacteria</taxon>
        <taxon>Pseudomonadati</taxon>
        <taxon>Pseudomonadota</taxon>
        <taxon>Alphaproteobacteria</taxon>
        <taxon>Rhodospirillales</taxon>
        <taxon>Kiloniellaceae</taxon>
        <taxon>Kiloniella</taxon>
    </lineage>
</organism>
<dbReference type="Gene3D" id="1.10.10.10">
    <property type="entry name" value="Winged helix-like DNA-binding domain superfamily/Winged helix DNA-binding domain"/>
    <property type="match status" value="1"/>
</dbReference>
<dbReference type="EMBL" id="JAPWGY010000001">
    <property type="protein sequence ID" value="MCZ4279236.1"/>
    <property type="molecule type" value="Genomic_DNA"/>
</dbReference>
<comment type="similarity">
    <text evidence="1">Belongs to the LysR transcriptional regulatory family.</text>
</comment>
<dbReference type="PANTHER" id="PTHR30537">
    <property type="entry name" value="HTH-TYPE TRANSCRIPTIONAL REGULATOR"/>
    <property type="match status" value="1"/>
</dbReference>
<gene>
    <name evidence="3" type="ORF">O4H49_00510</name>
</gene>